<evidence type="ECO:0000256" key="2">
    <source>
        <dbReference type="SAM" id="MobiDB-lite"/>
    </source>
</evidence>
<organism evidence="3 4">
    <name type="scientific">Papilio machaon</name>
    <name type="common">Old World swallowtail butterfly</name>
    <dbReference type="NCBI Taxonomy" id="76193"/>
    <lineage>
        <taxon>Eukaryota</taxon>
        <taxon>Metazoa</taxon>
        <taxon>Ecdysozoa</taxon>
        <taxon>Arthropoda</taxon>
        <taxon>Hexapoda</taxon>
        <taxon>Insecta</taxon>
        <taxon>Pterygota</taxon>
        <taxon>Neoptera</taxon>
        <taxon>Endopterygota</taxon>
        <taxon>Lepidoptera</taxon>
        <taxon>Glossata</taxon>
        <taxon>Ditrysia</taxon>
        <taxon>Papilionoidea</taxon>
        <taxon>Papilionidae</taxon>
        <taxon>Papilioninae</taxon>
        <taxon>Papilio</taxon>
    </lineage>
</organism>
<proteinExistence type="inferred from homology"/>
<dbReference type="InterPro" id="IPR003673">
    <property type="entry name" value="CoA-Trfase_fam_III"/>
</dbReference>
<feature type="region of interest" description="Disordered" evidence="2">
    <location>
        <begin position="318"/>
        <end position="346"/>
    </location>
</feature>
<dbReference type="Proteomes" id="UP000053240">
    <property type="component" value="Unassembled WGS sequence"/>
</dbReference>
<dbReference type="Pfam" id="PF02515">
    <property type="entry name" value="CoA_transf_3"/>
    <property type="match status" value="1"/>
</dbReference>
<dbReference type="GO" id="GO:0008111">
    <property type="term" value="F:alpha-methylacyl-CoA racemase activity"/>
    <property type="evidence" value="ECO:0007669"/>
    <property type="project" value="TreeGrafter"/>
</dbReference>
<dbReference type="InterPro" id="IPR050509">
    <property type="entry name" value="CoA-transferase_III"/>
</dbReference>
<protein>
    <submittedName>
        <fullName evidence="3">Alpha-methylacyl-CoA racemase</fullName>
    </submittedName>
</protein>
<gene>
    <name evidence="3" type="ORF">RR48_02606</name>
</gene>
<sequence length="378" mass="41424">MALKGVKVIEMMGLAPGPLCGTILADFGAAVTVIQKIDSIANMMDVMTNGKKILKINLKTKEGVQVLTKMCSSSDVLIDTYRPGVMEKLGLGPESVSRINPKLIFARLSGYGQKGYYKHKGGHDINYVAMSGLLSLFKKNNEPPFIPVNLVADFAGGSLMCVLGILMALLERSNSGKGQVVDCSMTEGAAYLGTWVYKSRKLPIWQGEPGTNLLDGGAPFYGTYRTKDNKFMAVGAIEPHFYSNLLQGLNLTEDDLPDGNNERKEKFQEVFLRKTQEEWSNIFEKLDACVTPVLEMDAVDTHECNKSRESFYKDSDNFIVPEPAPKLSATPGHSSGKRAQPKGDEDAIEILQGLGYKNNEIDDLINKGIVKADKKAKL</sequence>
<dbReference type="STRING" id="76193.A0A0N1IFE6"/>
<evidence type="ECO:0000256" key="1">
    <source>
        <dbReference type="ARBA" id="ARBA00008383"/>
    </source>
</evidence>
<dbReference type="PANTHER" id="PTHR48228:SF5">
    <property type="entry name" value="ALPHA-METHYLACYL-COA RACEMASE"/>
    <property type="match status" value="1"/>
</dbReference>
<dbReference type="Gene3D" id="3.40.50.10540">
    <property type="entry name" value="Crotonobetainyl-coa:carnitine coa-transferase, domain 1"/>
    <property type="match status" value="1"/>
</dbReference>
<dbReference type="FunCoup" id="A0A0N1IFE6">
    <property type="interactions" value="269"/>
</dbReference>
<dbReference type="PANTHER" id="PTHR48228">
    <property type="entry name" value="SUCCINYL-COA--D-CITRAMALATE COA-TRANSFERASE"/>
    <property type="match status" value="1"/>
</dbReference>
<dbReference type="SUPFAM" id="SSF89796">
    <property type="entry name" value="CoA-transferase family III (CaiB/BaiF)"/>
    <property type="match status" value="1"/>
</dbReference>
<evidence type="ECO:0000313" key="4">
    <source>
        <dbReference type="Proteomes" id="UP000053240"/>
    </source>
</evidence>
<dbReference type="GO" id="GO:0005739">
    <property type="term" value="C:mitochondrion"/>
    <property type="evidence" value="ECO:0007669"/>
    <property type="project" value="TreeGrafter"/>
</dbReference>
<dbReference type="Gene3D" id="3.30.1540.10">
    <property type="entry name" value="formyl-coa transferase, domain 3"/>
    <property type="match status" value="1"/>
</dbReference>
<dbReference type="KEGG" id="pmac:106713317"/>
<dbReference type="InterPro" id="IPR044855">
    <property type="entry name" value="CoA-Trfase_III_dom3_sf"/>
</dbReference>
<dbReference type="InterPro" id="IPR023606">
    <property type="entry name" value="CoA-Trfase_III_dom_1_sf"/>
</dbReference>
<evidence type="ECO:0000313" key="3">
    <source>
        <dbReference type="EMBL" id="KPJ12704.1"/>
    </source>
</evidence>
<reference evidence="3 4" key="1">
    <citation type="journal article" date="2015" name="Nat. Commun.">
        <title>Outbred genome sequencing and CRISPR/Cas9 gene editing in butterflies.</title>
        <authorList>
            <person name="Li X."/>
            <person name="Fan D."/>
            <person name="Zhang W."/>
            <person name="Liu G."/>
            <person name="Zhang L."/>
            <person name="Zhao L."/>
            <person name="Fang X."/>
            <person name="Chen L."/>
            <person name="Dong Y."/>
            <person name="Chen Y."/>
            <person name="Ding Y."/>
            <person name="Zhao R."/>
            <person name="Feng M."/>
            <person name="Zhu Y."/>
            <person name="Feng Y."/>
            <person name="Jiang X."/>
            <person name="Zhu D."/>
            <person name="Xiang H."/>
            <person name="Feng X."/>
            <person name="Li S."/>
            <person name="Wang J."/>
            <person name="Zhang G."/>
            <person name="Kronforst M.R."/>
            <person name="Wang W."/>
        </authorList>
    </citation>
    <scope>NUCLEOTIDE SEQUENCE [LARGE SCALE GENOMIC DNA]</scope>
    <source>
        <strain evidence="3">Ya'a_city_454_Pm</strain>
        <tissue evidence="3">Whole body</tissue>
    </source>
</reference>
<keyword evidence="4" id="KW-1185">Reference proteome</keyword>
<dbReference type="OrthoDB" id="16747at2759"/>
<dbReference type="InParanoid" id="A0A0N1IFE6"/>
<comment type="similarity">
    <text evidence="1">Belongs to the CoA-transferase III family.</text>
</comment>
<accession>A0A0N1IFE6</accession>
<dbReference type="EMBL" id="KQ460709">
    <property type="protein sequence ID" value="KPJ12704.1"/>
    <property type="molecule type" value="Genomic_DNA"/>
</dbReference>
<dbReference type="GO" id="GO:0008206">
    <property type="term" value="P:bile acid metabolic process"/>
    <property type="evidence" value="ECO:0007669"/>
    <property type="project" value="TreeGrafter"/>
</dbReference>
<dbReference type="AlphaFoldDB" id="A0A0N1IFE6"/>
<name>A0A0N1IFE6_PAPMA</name>